<dbReference type="InterPro" id="IPR010093">
    <property type="entry name" value="SinI_DNA-bd"/>
</dbReference>
<dbReference type="EMBL" id="QPEX01000045">
    <property type="protein sequence ID" value="RCS41247.1"/>
    <property type="molecule type" value="Genomic_DNA"/>
</dbReference>
<evidence type="ECO:0000313" key="3">
    <source>
        <dbReference type="Proteomes" id="UP000253562"/>
    </source>
</evidence>
<dbReference type="NCBIfam" id="TIGR01764">
    <property type="entry name" value="excise"/>
    <property type="match status" value="1"/>
</dbReference>
<organism evidence="2 3">
    <name type="scientific">Bremerella cremea</name>
    <dbReference type="NCBI Taxonomy" id="1031537"/>
    <lineage>
        <taxon>Bacteria</taxon>
        <taxon>Pseudomonadati</taxon>
        <taxon>Planctomycetota</taxon>
        <taxon>Planctomycetia</taxon>
        <taxon>Pirellulales</taxon>
        <taxon>Pirellulaceae</taxon>
        <taxon>Bremerella</taxon>
    </lineage>
</organism>
<comment type="caution">
    <text evidence="2">The sequence shown here is derived from an EMBL/GenBank/DDBJ whole genome shotgun (WGS) entry which is preliminary data.</text>
</comment>
<dbReference type="InterPro" id="IPR041657">
    <property type="entry name" value="HTH_17"/>
</dbReference>
<protein>
    <submittedName>
        <fullName evidence="2">DNA-binding protein</fullName>
    </submittedName>
</protein>
<proteinExistence type="predicted"/>
<keyword evidence="2" id="KW-0238">DNA-binding</keyword>
<dbReference type="Gene3D" id="1.10.238.160">
    <property type="match status" value="1"/>
</dbReference>
<feature type="domain" description="Helix-turn-helix" evidence="1">
    <location>
        <begin position="6"/>
        <end position="55"/>
    </location>
</feature>
<dbReference type="OrthoDB" id="291753at2"/>
<dbReference type="SUPFAM" id="SSF46955">
    <property type="entry name" value="Putative DNA-binding domain"/>
    <property type="match status" value="1"/>
</dbReference>
<accession>A0A368KKF6</accession>
<dbReference type="GO" id="GO:0003677">
    <property type="term" value="F:DNA binding"/>
    <property type="evidence" value="ECO:0007669"/>
    <property type="project" value="UniProtKB-KW"/>
</dbReference>
<dbReference type="Proteomes" id="UP000253562">
    <property type="component" value="Unassembled WGS sequence"/>
</dbReference>
<dbReference type="AlphaFoldDB" id="A0A368KKF6"/>
<sequence>MSERLLLSQTELARLLELSSRTISRMNASRKIPQPVRVGRSVRWRRDEVEQWIAAGCPERNEWEARRITVKHN</sequence>
<dbReference type="InterPro" id="IPR009061">
    <property type="entry name" value="DNA-bd_dom_put_sf"/>
</dbReference>
<name>A0A368KKF6_9BACT</name>
<dbReference type="Pfam" id="PF12728">
    <property type="entry name" value="HTH_17"/>
    <property type="match status" value="1"/>
</dbReference>
<evidence type="ECO:0000259" key="1">
    <source>
        <dbReference type="Pfam" id="PF12728"/>
    </source>
</evidence>
<reference evidence="2 3" key="1">
    <citation type="submission" date="2018-07" db="EMBL/GenBank/DDBJ databases">
        <title>Comparative genomes isolates from brazilian mangrove.</title>
        <authorList>
            <person name="De Araujo J.E."/>
            <person name="Taketani R.G."/>
            <person name="Silva M.C.P."/>
            <person name="Lourenco M.V."/>
            <person name="Oliveira V.M."/>
            <person name="Andreote F.D."/>
        </authorList>
    </citation>
    <scope>NUCLEOTIDE SEQUENCE [LARGE SCALE GENOMIC DNA]</scope>
    <source>
        <strain evidence="2 3">HEX PRIS-MGV</strain>
    </source>
</reference>
<evidence type="ECO:0000313" key="2">
    <source>
        <dbReference type="EMBL" id="RCS41247.1"/>
    </source>
</evidence>
<gene>
    <name evidence="2" type="ORF">DTL42_22015</name>
</gene>
<dbReference type="RefSeq" id="WP_114372247.1">
    <property type="nucleotide sequence ID" value="NZ_QPEX01000045.1"/>
</dbReference>